<dbReference type="InterPro" id="IPR003660">
    <property type="entry name" value="HAMP_dom"/>
</dbReference>
<keyword evidence="5" id="KW-0547">Nucleotide-binding</keyword>
<dbReference type="RefSeq" id="WP_250988177.1">
    <property type="nucleotide sequence ID" value="NZ_QFDM01000003.1"/>
</dbReference>
<keyword evidence="9" id="KW-0472">Membrane</keyword>
<dbReference type="SMART" id="SM00304">
    <property type="entry name" value="HAMP"/>
    <property type="match status" value="1"/>
</dbReference>
<keyword evidence="3" id="KW-0597">Phosphoprotein</keyword>
<reference evidence="12 13" key="1">
    <citation type="submission" date="2018-05" db="EMBL/GenBank/DDBJ databases">
        <title>Isolation and characterization of genus Methanoculleus species and their viruses from deep sea marine sediment offshore southwestern Taiwan.</title>
        <authorList>
            <person name="Wei W.-H."/>
            <person name="Chen W.-C."/>
            <person name="Lai M.-C."/>
            <person name="Chen S.-C."/>
        </authorList>
    </citation>
    <scope>NUCLEOTIDE SEQUENCE [LARGE SCALE GENOMIC DNA]</scope>
    <source>
        <strain evidence="12 13">CWC-02</strain>
    </source>
</reference>
<organism evidence="12 13">
    <name type="scientific">Methanoculleus oceani</name>
    <dbReference type="NCBI Taxonomy" id="2184756"/>
    <lineage>
        <taxon>Archaea</taxon>
        <taxon>Methanobacteriati</taxon>
        <taxon>Methanobacteriota</taxon>
        <taxon>Stenosarchaea group</taxon>
        <taxon>Methanomicrobia</taxon>
        <taxon>Methanomicrobiales</taxon>
        <taxon>Methanomicrobiaceae</taxon>
        <taxon>Methanoculleus</taxon>
    </lineage>
</organism>
<keyword evidence="7" id="KW-0067">ATP-binding</keyword>
<dbReference type="Gene3D" id="3.30.565.10">
    <property type="entry name" value="Histidine kinase-like ATPase, C-terminal domain"/>
    <property type="match status" value="1"/>
</dbReference>
<feature type="domain" description="HAMP" evidence="11">
    <location>
        <begin position="192"/>
        <end position="244"/>
    </location>
</feature>
<dbReference type="PROSITE" id="PS50885">
    <property type="entry name" value="HAMP"/>
    <property type="match status" value="1"/>
</dbReference>
<evidence type="ECO:0000256" key="5">
    <source>
        <dbReference type="ARBA" id="ARBA00022741"/>
    </source>
</evidence>
<evidence type="ECO:0000256" key="6">
    <source>
        <dbReference type="ARBA" id="ARBA00022777"/>
    </source>
</evidence>
<keyword evidence="6" id="KW-0418">Kinase</keyword>
<feature type="domain" description="Histidine kinase" evidence="10">
    <location>
        <begin position="387"/>
        <end position="492"/>
    </location>
</feature>
<evidence type="ECO:0000256" key="3">
    <source>
        <dbReference type="ARBA" id="ARBA00022553"/>
    </source>
</evidence>
<dbReference type="InterPro" id="IPR036890">
    <property type="entry name" value="HATPase_C_sf"/>
</dbReference>
<evidence type="ECO:0000256" key="4">
    <source>
        <dbReference type="ARBA" id="ARBA00022679"/>
    </source>
</evidence>
<keyword evidence="13" id="KW-1185">Reference proteome</keyword>
<evidence type="ECO:0000256" key="1">
    <source>
        <dbReference type="ARBA" id="ARBA00000085"/>
    </source>
</evidence>
<dbReference type="PRINTS" id="PR00344">
    <property type="entry name" value="BCTRLSENSOR"/>
</dbReference>
<dbReference type="EC" id="2.7.13.3" evidence="2"/>
<feature type="transmembrane region" description="Helical" evidence="9">
    <location>
        <begin position="170"/>
        <end position="190"/>
    </location>
</feature>
<dbReference type="PANTHER" id="PTHR44936:SF10">
    <property type="entry name" value="SENSOR PROTEIN RSTB"/>
    <property type="match status" value="1"/>
</dbReference>
<evidence type="ECO:0000256" key="8">
    <source>
        <dbReference type="SAM" id="Coils"/>
    </source>
</evidence>
<dbReference type="SMART" id="SM00387">
    <property type="entry name" value="HATPase_c"/>
    <property type="match status" value="1"/>
</dbReference>
<evidence type="ECO:0000256" key="2">
    <source>
        <dbReference type="ARBA" id="ARBA00012438"/>
    </source>
</evidence>
<dbReference type="CDD" id="cd00075">
    <property type="entry name" value="HATPase"/>
    <property type="match status" value="1"/>
</dbReference>
<evidence type="ECO:0000313" key="12">
    <source>
        <dbReference type="EMBL" id="MCM2466906.1"/>
    </source>
</evidence>
<dbReference type="Proteomes" id="UP001523230">
    <property type="component" value="Unassembled WGS sequence"/>
</dbReference>
<dbReference type="SUPFAM" id="SSF55874">
    <property type="entry name" value="ATPase domain of HSP90 chaperone/DNA topoisomerase II/histidine kinase"/>
    <property type="match status" value="1"/>
</dbReference>
<proteinExistence type="predicted"/>
<comment type="catalytic activity">
    <reaction evidence="1">
        <text>ATP + protein L-histidine = ADP + protein N-phospho-L-histidine.</text>
        <dbReference type="EC" id="2.7.13.3"/>
    </reaction>
</comment>
<name>A0ABD4TG12_9EURY</name>
<dbReference type="CDD" id="cd06225">
    <property type="entry name" value="HAMP"/>
    <property type="match status" value="1"/>
</dbReference>
<evidence type="ECO:0000259" key="10">
    <source>
        <dbReference type="PROSITE" id="PS50109"/>
    </source>
</evidence>
<dbReference type="GO" id="GO:0005524">
    <property type="term" value="F:ATP binding"/>
    <property type="evidence" value="ECO:0007669"/>
    <property type="project" value="UniProtKB-KW"/>
</dbReference>
<keyword evidence="4" id="KW-0808">Transferase</keyword>
<dbReference type="InterPro" id="IPR005467">
    <property type="entry name" value="His_kinase_dom"/>
</dbReference>
<keyword evidence="8" id="KW-0175">Coiled coil</keyword>
<dbReference type="PANTHER" id="PTHR44936">
    <property type="entry name" value="SENSOR PROTEIN CREC"/>
    <property type="match status" value="1"/>
</dbReference>
<evidence type="ECO:0000259" key="11">
    <source>
        <dbReference type="PROSITE" id="PS50885"/>
    </source>
</evidence>
<gene>
    <name evidence="12" type="ORF">DIC75_11430</name>
</gene>
<dbReference type="Pfam" id="PF00672">
    <property type="entry name" value="HAMP"/>
    <property type="match status" value="1"/>
</dbReference>
<dbReference type="AlphaFoldDB" id="A0ABD4TG12"/>
<feature type="coiled-coil region" evidence="8">
    <location>
        <begin position="242"/>
        <end position="283"/>
    </location>
</feature>
<dbReference type="EMBL" id="QFDM01000003">
    <property type="protein sequence ID" value="MCM2466906.1"/>
    <property type="molecule type" value="Genomic_DNA"/>
</dbReference>
<accession>A0ABD4TG12</accession>
<dbReference type="SUPFAM" id="SSF158472">
    <property type="entry name" value="HAMP domain-like"/>
    <property type="match status" value="1"/>
</dbReference>
<dbReference type="InterPro" id="IPR004358">
    <property type="entry name" value="Sig_transdc_His_kin-like_C"/>
</dbReference>
<keyword evidence="9" id="KW-1133">Transmembrane helix</keyword>
<dbReference type="InterPro" id="IPR003594">
    <property type="entry name" value="HATPase_dom"/>
</dbReference>
<feature type="transmembrane region" description="Helical" evidence="9">
    <location>
        <begin position="7"/>
        <end position="27"/>
    </location>
</feature>
<dbReference type="InterPro" id="IPR050980">
    <property type="entry name" value="2C_sensor_his_kinase"/>
</dbReference>
<evidence type="ECO:0000256" key="7">
    <source>
        <dbReference type="ARBA" id="ARBA00022840"/>
    </source>
</evidence>
<comment type="caution">
    <text evidence="12">The sequence shown here is derived from an EMBL/GenBank/DDBJ whole genome shotgun (WGS) entry which is preliminary data.</text>
</comment>
<sequence>MKIRTQLIISTVVFGLVLLIIAVSVVITDQQLDHLNRQEQIASKLAQGANDLSYLSTEYLLYREDLQRTRWESVYTSFSSDLSELDPQTPEQQALVVNIRGNQNRLKEIFDSVAQVYATFPASPDPATEPVLQVLWSRMAVQTQGMGADATQLARILHQERVQLEQANTLLIFALMGTFAAYIFTSYILFYRRTLVAIESLQKGARIIGSGNLDYAIVETTDDEISDLSRSFNRMAADLKGVTASKADLEREAAERKQAEEALQRQTEDLARLNRDLESAHRETNLYLDILTHDIGNTENVSNLYADLLIDSVEGEAAGYAEKLRRSVRKSIEILGTVSTIRRIYRGPPELRATELDAVIREEIGHYPNSSIRYEGAPYLVQADDLLPEVFGNLIGNAVKHGGPDVAITVRTEEENGFVQVTVEDTGPGVPDADKQAIFHIYEQKKRGVGEGLGLYLVQILVERYGGRVWVEDRVSGRPEEGAAFRFTLRKA</sequence>
<evidence type="ECO:0000313" key="13">
    <source>
        <dbReference type="Proteomes" id="UP001523230"/>
    </source>
</evidence>
<dbReference type="Pfam" id="PF02518">
    <property type="entry name" value="HATPase_c"/>
    <property type="match status" value="1"/>
</dbReference>
<evidence type="ECO:0000256" key="9">
    <source>
        <dbReference type="SAM" id="Phobius"/>
    </source>
</evidence>
<keyword evidence="9" id="KW-0812">Transmembrane</keyword>
<dbReference type="PROSITE" id="PS50109">
    <property type="entry name" value="HIS_KIN"/>
    <property type="match status" value="1"/>
</dbReference>
<dbReference type="Gene3D" id="6.10.340.10">
    <property type="match status" value="1"/>
</dbReference>
<dbReference type="GO" id="GO:0004673">
    <property type="term" value="F:protein histidine kinase activity"/>
    <property type="evidence" value="ECO:0007669"/>
    <property type="project" value="UniProtKB-EC"/>
</dbReference>
<protein>
    <recommendedName>
        <fullName evidence="2">histidine kinase</fullName>
        <ecNumber evidence="2">2.7.13.3</ecNumber>
    </recommendedName>
</protein>